<dbReference type="AlphaFoldDB" id="A0AAD7ACV0"/>
<dbReference type="PROSITE" id="PS51421">
    <property type="entry name" value="RAS"/>
    <property type="match status" value="1"/>
</dbReference>
<dbReference type="InterPro" id="IPR027417">
    <property type="entry name" value="P-loop_NTPase"/>
</dbReference>
<dbReference type="SUPFAM" id="SSF52540">
    <property type="entry name" value="P-loop containing nucleoside triphosphate hydrolases"/>
    <property type="match status" value="1"/>
</dbReference>
<accession>A0AAD7ACV0</accession>
<dbReference type="Proteomes" id="UP001218218">
    <property type="component" value="Unassembled WGS sequence"/>
</dbReference>
<dbReference type="GO" id="GO:0003924">
    <property type="term" value="F:GTPase activity"/>
    <property type="evidence" value="ECO:0007669"/>
    <property type="project" value="InterPro"/>
</dbReference>
<keyword evidence="2" id="KW-0547">Nucleotide-binding</keyword>
<dbReference type="InterPro" id="IPR001806">
    <property type="entry name" value="Small_GTPase"/>
</dbReference>
<evidence type="ECO:0000256" key="3">
    <source>
        <dbReference type="ARBA" id="ARBA00023134"/>
    </source>
</evidence>
<dbReference type="InterPro" id="IPR020849">
    <property type="entry name" value="Small_GTPase_Ras-type"/>
</dbReference>
<evidence type="ECO:0000256" key="2">
    <source>
        <dbReference type="ARBA" id="ARBA00022741"/>
    </source>
</evidence>
<proteinExistence type="predicted"/>
<dbReference type="PROSITE" id="PS51419">
    <property type="entry name" value="RAB"/>
    <property type="match status" value="1"/>
</dbReference>
<dbReference type="EMBL" id="JARIHO010000009">
    <property type="protein sequence ID" value="KAJ7355373.1"/>
    <property type="molecule type" value="Genomic_DNA"/>
</dbReference>
<dbReference type="GO" id="GO:0005886">
    <property type="term" value="C:plasma membrane"/>
    <property type="evidence" value="ECO:0007669"/>
    <property type="project" value="UniProtKB-SubCell"/>
</dbReference>
<keyword evidence="4" id="KW-0378">Hydrolase</keyword>
<comment type="caution">
    <text evidence="4">The sequence shown here is derived from an EMBL/GenBank/DDBJ whole genome shotgun (WGS) entry which is preliminary data.</text>
</comment>
<comment type="subcellular location">
    <subcellularLocation>
        <location evidence="1">Cell membrane</location>
        <topology evidence="1">Lipid-anchor</topology>
        <orientation evidence="1">Cytoplasmic side</orientation>
    </subcellularLocation>
</comment>
<evidence type="ECO:0000256" key="1">
    <source>
        <dbReference type="ARBA" id="ARBA00004342"/>
    </source>
</evidence>
<reference evidence="4" key="1">
    <citation type="submission" date="2023-03" db="EMBL/GenBank/DDBJ databases">
        <title>Massive genome expansion in bonnet fungi (Mycena s.s.) driven by repeated elements and novel gene families across ecological guilds.</title>
        <authorList>
            <consortium name="Lawrence Berkeley National Laboratory"/>
            <person name="Harder C.B."/>
            <person name="Miyauchi S."/>
            <person name="Viragh M."/>
            <person name="Kuo A."/>
            <person name="Thoen E."/>
            <person name="Andreopoulos B."/>
            <person name="Lu D."/>
            <person name="Skrede I."/>
            <person name="Drula E."/>
            <person name="Henrissat B."/>
            <person name="Morin E."/>
            <person name="Kohler A."/>
            <person name="Barry K."/>
            <person name="LaButti K."/>
            <person name="Morin E."/>
            <person name="Salamov A."/>
            <person name="Lipzen A."/>
            <person name="Mereny Z."/>
            <person name="Hegedus B."/>
            <person name="Baldrian P."/>
            <person name="Stursova M."/>
            <person name="Weitz H."/>
            <person name="Taylor A."/>
            <person name="Grigoriev I.V."/>
            <person name="Nagy L.G."/>
            <person name="Martin F."/>
            <person name="Kauserud H."/>
        </authorList>
    </citation>
    <scope>NUCLEOTIDE SEQUENCE</scope>
    <source>
        <strain evidence="4">CBHHK002</strain>
    </source>
</reference>
<dbReference type="SMART" id="SM00173">
    <property type="entry name" value="RAS"/>
    <property type="match status" value="1"/>
</dbReference>
<keyword evidence="3" id="KW-0342">GTP-binding</keyword>
<dbReference type="Pfam" id="PF00071">
    <property type="entry name" value="Ras"/>
    <property type="match status" value="1"/>
</dbReference>
<dbReference type="SMART" id="SM00174">
    <property type="entry name" value="RHO"/>
    <property type="match status" value="1"/>
</dbReference>
<evidence type="ECO:0000313" key="4">
    <source>
        <dbReference type="EMBL" id="KAJ7355373.1"/>
    </source>
</evidence>
<sequence length="197" mass="22354">MDSFTVNLVGVRGVGRSSLAQQLSVNFIDDNFGIPEACLLTIVVVDTLPCLLYLYVLAEDYFDNDRPGMSIHLKEFHRKSIEKGNGFLLVYSVTSRATFERLEYFHQRIVHTKGNIPRIIFVGNKSDRNFSREVSKVGGEQLAAQFGSSFIETSAKTAQNVDAAFADLVRDFRAQKRDEERNVVDRKAERKKRCIIL</sequence>
<dbReference type="SMART" id="SM00175">
    <property type="entry name" value="RAB"/>
    <property type="match status" value="1"/>
</dbReference>
<dbReference type="GO" id="GO:0007165">
    <property type="term" value="P:signal transduction"/>
    <property type="evidence" value="ECO:0007669"/>
    <property type="project" value="InterPro"/>
</dbReference>
<name>A0AAD7ACV0_9AGAR</name>
<dbReference type="PRINTS" id="PR00449">
    <property type="entry name" value="RASTRNSFRMNG"/>
</dbReference>
<evidence type="ECO:0000313" key="5">
    <source>
        <dbReference type="Proteomes" id="UP001218218"/>
    </source>
</evidence>
<dbReference type="PANTHER" id="PTHR24070">
    <property type="entry name" value="RAS, DI-RAS, AND RHEB FAMILY MEMBERS OF SMALL GTPASE SUPERFAMILY"/>
    <property type="match status" value="1"/>
</dbReference>
<dbReference type="Gene3D" id="3.40.50.300">
    <property type="entry name" value="P-loop containing nucleotide triphosphate hydrolases"/>
    <property type="match status" value="1"/>
</dbReference>
<protein>
    <submittedName>
        <fullName evidence="4">P-loop containing nucleoside triphosphate hydrolase protein</fullName>
    </submittedName>
</protein>
<keyword evidence="5" id="KW-1185">Reference proteome</keyword>
<gene>
    <name evidence="4" type="ORF">DFH08DRAFT_852315</name>
</gene>
<dbReference type="GO" id="GO:0005525">
    <property type="term" value="F:GTP binding"/>
    <property type="evidence" value="ECO:0007669"/>
    <property type="project" value="UniProtKB-KW"/>
</dbReference>
<organism evidence="4 5">
    <name type="scientific">Mycena albidolilacea</name>
    <dbReference type="NCBI Taxonomy" id="1033008"/>
    <lineage>
        <taxon>Eukaryota</taxon>
        <taxon>Fungi</taxon>
        <taxon>Dikarya</taxon>
        <taxon>Basidiomycota</taxon>
        <taxon>Agaricomycotina</taxon>
        <taxon>Agaricomycetes</taxon>
        <taxon>Agaricomycetidae</taxon>
        <taxon>Agaricales</taxon>
        <taxon>Marasmiineae</taxon>
        <taxon>Mycenaceae</taxon>
        <taxon>Mycena</taxon>
    </lineage>
</organism>